<dbReference type="AlphaFoldDB" id="A0A4R3L348"/>
<dbReference type="SUPFAM" id="SSF56801">
    <property type="entry name" value="Acetyl-CoA synthetase-like"/>
    <property type="match status" value="1"/>
</dbReference>
<dbReference type="GO" id="GO:0006631">
    <property type="term" value="P:fatty acid metabolic process"/>
    <property type="evidence" value="ECO:0007669"/>
    <property type="project" value="TreeGrafter"/>
</dbReference>
<feature type="domain" description="AMP-binding enzyme C-terminal" evidence="4">
    <location>
        <begin position="408"/>
        <end position="483"/>
    </location>
</feature>
<protein>
    <submittedName>
        <fullName evidence="5">Fatty-acyl-CoA synthase</fullName>
    </submittedName>
</protein>
<evidence type="ECO:0000259" key="4">
    <source>
        <dbReference type="Pfam" id="PF13193"/>
    </source>
</evidence>
<keyword evidence="6" id="KW-1185">Reference proteome</keyword>
<evidence type="ECO:0000313" key="5">
    <source>
        <dbReference type="EMBL" id="TCS93919.1"/>
    </source>
</evidence>
<name>A0A4R3L348_9BACL</name>
<dbReference type="InterPro" id="IPR042099">
    <property type="entry name" value="ANL_N_sf"/>
</dbReference>
<dbReference type="Gene3D" id="3.40.50.12780">
    <property type="entry name" value="N-terminal domain of ligase-like"/>
    <property type="match status" value="1"/>
</dbReference>
<evidence type="ECO:0000256" key="2">
    <source>
        <dbReference type="ARBA" id="ARBA00022598"/>
    </source>
</evidence>
<reference evidence="5 6" key="1">
    <citation type="submission" date="2019-03" db="EMBL/GenBank/DDBJ databases">
        <title>Genomic Encyclopedia of Type Strains, Phase IV (KMG-IV): sequencing the most valuable type-strain genomes for metagenomic binning, comparative biology and taxonomic classification.</title>
        <authorList>
            <person name="Goeker M."/>
        </authorList>
    </citation>
    <scope>NUCLEOTIDE SEQUENCE [LARGE SCALE GENOMIC DNA]</scope>
    <source>
        <strain evidence="5 6">DSM 45707</strain>
    </source>
</reference>
<organism evidence="5 6">
    <name type="scientific">Hazenella coriacea</name>
    <dbReference type="NCBI Taxonomy" id="1179467"/>
    <lineage>
        <taxon>Bacteria</taxon>
        <taxon>Bacillati</taxon>
        <taxon>Bacillota</taxon>
        <taxon>Bacilli</taxon>
        <taxon>Bacillales</taxon>
        <taxon>Thermoactinomycetaceae</taxon>
        <taxon>Hazenella</taxon>
    </lineage>
</organism>
<dbReference type="InterPro" id="IPR020845">
    <property type="entry name" value="AMP-binding_CS"/>
</dbReference>
<dbReference type="Pfam" id="PF13193">
    <property type="entry name" value="AMP-binding_C"/>
    <property type="match status" value="1"/>
</dbReference>
<dbReference type="Gene3D" id="3.30.300.30">
    <property type="match status" value="1"/>
</dbReference>
<dbReference type="InterPro" id="IPR045851">
    <property type="entry name" value="AMP-bd_C_sf"/>
</dbReference>
<evidence type="ECO:0000256" key="1">
    <source>
        <dbReference type="ARBA" id="ARBA00006432"/>
    </source>
</evidence>
<sequence length="495" mass="55777">MSITVDWISSRDRLTPTQVAVVDAENGQRWTYQEMNQRAKSLAAFFRQQGIGKGDRIALFSPNDVSYFDVLFACAKIGAIFVPFNWRLSVRELIGIVEDCAPKLLIYHRQYESLAIQLPIETKWSLEQLHHTYLEETISLPIQFDILPTDPWMILYTGGTTGKPKGAVLTHESVYWNAINTVLTWDLSSVDVTPVYMPMFHTGALNALSIPILYAGGTVVIARRFLVDDVYDVIQREQCTIILMVPTMYHLFIQSSRFAATSFPTMRVFLSGGAPCPHVIYDAFQAKGIAFKEGYGLTEAGPNNFQIEPEIASQKKGSVGLPMFFNEIQLVSNGKVIEGSNQVGELWLKGGHLFTEYWKNPQATDEVWHDQWFRTGDLGKRDADGYYYIVGREKDMIVTGGENVYPLEVELVLSEHPEVEEISVVGIPDAHWGEIVAAAIVPVRGKKIEIEDLDGFCSKKLGRYKVPKKFIFLDELPKTMVGKIDKKGIVRMYGQ</sequence>
<evidence type="ECO:0000259" key="3">
    <source>
        <dbReference type="Pfam" id="PF00501"/>
    </source>
</evidence>
<dbReference type="InterPro" id="IPR000873">
    <property type="entry name" value="AMP-dep_synth/lig_dom"/>
</dbReference>
<dbReference type="PANTHER" id="PTHR43201:SF5">
    <property type="entry name" value="MEDIUM-CHAIN ACYL-COA LIGASE ACSF2, MITOCHONDRIAL"/>
    <property type="match status" value="1"/>
</dbReference>
<dbReference type="OrthoDB" id="9757771at2"/>
<dbReference type="InterPro" id="IPR025110">
    <property type="entry name" value="AMP-bd_C"/>
</dbReference>
<proteinExistence type="inferred from homology"/>
<dbReference type="FunFam" id="3.30.300.30:FF:000008">
    <property type="entry name" value="2,3-dihydroxybenzoate-AMP ligase"/>
    <property type="match status" value="1"/>
</dbReference>
<accession>A0A4R3L348</accession>
<dbReference type="Proteomes" id="UP000294937">
    <property type="component" value="Unassembled WGS sequence"/>
</dbReference>
<dbReference type="Pfam" id="PF00501">
    <property type="entry name" value="AMP-binding"/>
    <property type="match status" value="1"/>
</dbReference>
<dbReference type="CDD" id="cd17631">
    <property type="entry name" value="FACL_FadD13-like"/>
    <property type="match status" value="1"/>
</dbReference>
<dbReference type="RefSeq" id="WP_131925292.1">
    <property type="nucleotide sequence ID" value="NZ_SMAG01000005.1"/>
</dbReference>
<evidence type="ECO:0000313" key="6">
    <source>
        <dbReference type="Proteomes" id="UP000294937"/>
    </source>
</evidence>
<feature type="domain" description="AMP-dependent synthetase/ligase" evidence="3">
    <location>
        <begin position="15"/>
        <end position="358"/>
    </location>
</feature>
<gene>
    <name evidence="5" type="ORF">EDD58_105129</name>
</gene>
<comment type="caution">
    <text evidence="5">The sequence shown here is derived from an EMBL/GenBank/DDBJ whole genome shotgun (WGS) entry which is preliminary data.</text>
</comment>
<dbReference type="PANTHER" id="PTHR43201">
    <property type="entry name" value="ACYL-COA SYNTHETASE"/>
    <property type="match status" value="1"/>
</dbReference>
<dbReference type="PROSITE" id="PS00455">
    <property type="entry name" value="AMP_BINDING"/>
    <property type="match status" value="1"/>
</dbReference>
<dbReference type="EMBL" id="SMAG01000005">
    <property type="protein sequence ID" value="TCS93919.1"/>
    <property type="molecule type" value="Genomic_DNA"/>
</dbReference>
<dbReference type="GO" id="GO:0031956">
    <property type="term" value="F:medium-chain fatty acid-CoA ligase activity"/>
    <property type="evidence" value="ECO:0007669"/>
    <property type="project" value="TreeGrafter"/>
</dbReference>
<keyword evidence="2" id="KW-0436">Ligase</keyword>
<comment type="similarity">
    <text evidence="1">Belongs to the ATP-dependent AMP-binding enzyme family.</text>
</comment>